<comment type="similarity">
    <text evidence="5">Belongs to the UPF0391 family.</text>
</comment>
<keyword evidence="7" id="KW-1185">Reference proteome</keyword>
<evidence type="ECO:0000313" key="7">
    <source>
        <dbReference type="Proteomes" id="UP000193870"/>
    </source>
</evidence>
<keyword evidence="3 5" id="KW-1133">Transmembrane helix</keyword>
<feature type="transmembrane region" description="Helical" evidence="5">
    <location>
        <begin position="12"/>
        <end position="31"/>
    </location>
</feature>
<proteinExistence type="inferred from homology"/>
<dbReference type="Pfam" id="PF07043">
    <property type="entry name" value="DUF1328"/>
    <property type="match status" value="1"/>
</dbReference>
<evidence type="ECO:0000256" key="1">
    <source>
        <dbReference type="ARBA" id="ARBA00022475"/>
    </source>
</evidence>
<dbReference type="EMBL" id="FWFV01000006">
    <property type="protein sequence ID" value="SLN50363.1"/>
    <property type="molecule type" value="Genomic_DNA"/>
</dbReference>
<reference evidence="6 7" key="1">
    <citation type="submission" date="2017-03" db="EMBL/GenBank/DDBJ databases">
        <authorList>
            <person name="Afonso C.L."/>
            <person name="Miller P.J."/>
            <person name="Scott M.A."/>
            <person name="Spackman E."/>
            <person name="Goraichik I."/>
            <person name="Dimitrov K.M."/>
            <person name="Suarez D.L."/>
            <person name="Swayne D.E."/>
        </authorList>
    </citation>
    <scope>NUCLEOTIDE SEQUENCE [LARGE SCALE GENOMIC DNA]</scope>
    <source>
        <strain evidence="6 7">CECT 7066</strain>
    </source>
</reference>
<dbReference type="HAMAP" id="MF_01361">
    <property type="entry name" value="UPF0391"/>
    <property type="match status" value="1"/>
</dbReference>
<dbReference type="GO" id="GO:0005886">
    <property type="term" value="C:plasma membrane"/>
    <property type="evidence" value="ECO:0007669"/>
    <property type="project" value="UniProtKB-UniRule"/>
</dbReference>
<keyword evidence="1 5" id="KW-1003">Cell membrane</keyword>
<evidence type="ECO:0000256" key="5">
    <source>
        <dbReference type="HAMAP-Rule" id="MF_01361"/>
    </source>
</evidence>
<dbReference type="Proteomes" id="UP000193870">
    <property type="component" value="Unassembled WGS sequence"/>
</dbReference>
<protein>
    <recommendedName>
        <fullName evidence="5">UPF0391 membrane protein PAM7066_02267</fullName>
    </recommendedName>
</protein>
<keyword evidence="2 5" id="KW-0812">Transmembrane</keyword>
<feature type="transmembrane region" description="Helical" evidence="5">
    <location>
        <begin position="37"/>
        <end position="62"/>
    </location>
</feature>
<keyword evidence="4 5" id="KW-0472">Membrane</keyword>
<dbReference type="AlphaFoldDB" id="A0A1Y5SX00"/>
<sequence>MRGEWNVGKRDMIYWAYVSFTVALTSGLFGFGGQATLVAGVAQTLFFVFLGVALVLVAAKMAHEHDSDDMR</sequence>
<accession>A0A1Y5SX00</accession>
<dbReference type="STRING" id="315423.SAMN04488020_10634"/>
<name>A0A1Y5SX00_9RHOB</name>
<evidence type="ECO:0000256" key="4">
    <source>
        <dbReference type="ARBA" id="ARBA00023136"/>
    </source>
</evidence>
<comment type="caution">
    <text evidence="5">Lacks conserved residue(s) required for the propagation of feature annotation.</text>
</comment>
<organism evidence="6 7">
    <name type="scientific">Palleronia marisminoris</name>
    <dbReference type="NCBI Taxonomy" id="315423"/>
    <lineage>
        <taxon>Bacteria</taxon>
        <taxon>Pseudomonadati</taxon>
        <taxon>Pseudomonadota</taxon>
        <taxon>Alphaproteobacteria</taxon>
        <taxon>Rhodobacterales</taxon>
        <taxon>Roseobacteraceae</taxon>
        <taxon>Palleronia</taxon>
    </lineage>
</organism>
<evidence type="ECO:0000313" key="6">
    <source>
        <dbReference type="EMBL" id="SLN50363.1"/>
    </source>
</evidence>
<evidence type="ECO:0000256" key="3">
    <source>
        <dbReference type="ARBA" id="ARBA00022989"/>
    </source>
</evidence>
<evidence type="ECO:0000256" key="2">
    <source>
        <dbReference type="ARBA" id="ARBA00022692"/>
    </source>
</evidence>
<gene>
    <name evidence="6" type="ORF">PAM7066_02267</name>
</gene>
<dbReference type="InterPro" id="IPR009760">
    <property type="entry name" value="DUF1328"/>
</dbReference>